<organism evidence="2 3">
    <name type="scientific">Tilletia horrida</name>
    <dbReference type="NCBI Taxonomy" id="155126"/>
    <lineage>
        <taxon>Eukaryota</taxon>
        <taxon>Fungi</taxon>
        <taxon>Dikarya</taxon>
        <taxon>Basidiomycota</taxon>
        <taxon>Ustilaginomycotina</taxon>
        <taxon>Exobasidiomycetes</taxon>
        <taxon>Tilletiales</taxon>
        <taxon>Tilletiaceae</taxon>
        <taxon>Tilletia</taxon>
    </lineage>
</organism>
<dbReference type="Proteomes" id="UP001176521">
    <property type="component" value="Unassembled WGS sequence"/>
</dbReference>
<gene>
    <name evidence="2" type="ORF">OC842_000060</name>
</gene>
<dbReference type="AlphaFoldDB" id="A0AAN6JNF9"/>
<protein>
    <submittedName>
        <fullName evidence="2">Uncharacterized protein</fullName>
    </submittedName>
</protein>
<evidence type="ECO:0000256" key="1">
    <source>
        <dbReference type="SAM" id="MobiDB-lite"/>
    </source>
</evidence>
<feature type="compositionally biased region" description="Basic and acidic residues" evidence="1">
    <location>
        <begin position="57"/>
        <end position="71"/>
    </location>
</feature>
<feature type="region of interest" description="Disordered" evidence="1">
    <location>
        <begin position="46"/>
        <end position="95"/>
    </location>
</feature>
<reference evidence="2" key="1">
    <citation type="journal article" date="2023" name="PhytoFront">
        <title>Draft Genome Resources of Seven Strains of Tilletia horrida, Causal Agent of Kernel Smut of Rice.</title>
        <authorList>
            <person name="Khanal S."/>
            <person name="Antony Babu S."/>
            <person name="Zhou X.G."/>
        </authorList>
    </citation>
    <scope>NUCLEOTIDE SEQUENCE</scope>
    <source>
        <strain evidence="2">TX3</strain>
    </source>
</reference>
<accession>A0AAN6JNF9</accession>
<keyword evidence="3" id="KW-1185">Reference proteome</keyword>
<proteinExistence type="predicted"/>
<name>A0AAN6JNF9_9BASI</name>
<evidence type="ECO:0000313" key="3">
    <source>
        <dbReference type="Proteomes" id="UP001176521"/>
    </source>
</evidence>
<dbReference type="EMBL" id="JAPDMQ010000002">
    <property type="protein sequence ID" value="KAK0541227.1"/>
    <property type="molecule type" value="Genomic_DNA"/>
</dbReference>
<evidence type="ECO:0000313" key="2">
    <source>
        <dbReference type="EMBL" id="KAK0541227.1"/>
    </source>
</evidence>
<sequence>MNNQLSSPFVFQAQQHAKNAPSVAAAFGAMSNTNALSSATTMAIHIPQPQTRKRKSFHESDEDHAGNDHAMDTGSVSQQHDMRPLPSRKLSTPRSAIGNPALAQWVELDPAENQSTLASLGLLPSANQGNVNLFAQQTPASAAGDYHFSAGASTSAGTPAMTGSPSSLFSEIPGMPPTPSDSHSMLPATSLHRGSASNLHRSYFDNPSHKNRTMSSSSHARPCGILEPQLGLSGADVAMDGTSAQQPSTHGPWCKSIPQLSVRADGSGSELWALCRDCGTLDKVNPAAFSYKEMAYSP</sequence>
<comment type="caution">
    <text evidence="2">The sequence shown here is derived from an EMBL/GenBank/DDBJ whole genome shotgun (WGS) entry which is preliminary data.</text>
</comment>